<protein>
    <submittedName>
        <fullName evidence="2">Uncharacterized protein</fullName>
    </submittedName>
</protein>
<organism evidence="2 3">
    <name type="scientific">Phlyctema vagabunda</name>
    <dbReference type="NCBI Taxonomy" id="108571"/>
    <lineage>
        <taxon>Eukaryota</taxon>
        <taxon>Fungi</taxon>
        <taxon>Dikarya</taxon>
        <taxon>Ascomycota</taxon>
        <taxon>Pezizomycotina</taxon>
        <taxon>Leotiomycetes</taxon>
        <taxon>Helotiales</taxon>
        <taxon>Dermateaceae</taxon>
        <taxon>Phlyctema</taxon>
    </lineage>
</organism>
<evidence type="ECO:0000256" key="1">
    <source>
        <dbReference type="SAM" id="Coils"/>
    </source>
</evidence>
<dbReference type="EMBL" id="JBFCZG010000009">
    <property type="protein sequence ID" value="KAL3418382.1"/>
    <property type="molecule type" value="Genomic_DNA"/>
</dbReference>
<name>A0ABR4P4Z8_9HELO</name>
<reference evidence="2 3" key="1">
    <citation type="submission" date="2024-06" db="EMBL/GenBank/DDBJ databases">
        <title>Complete genome of Phlyctema vagabunda strain 19-DSS-EL-015.</title>
        <authorList>
            <person name="Fiorenzani C."/>
        </authorList>
    </citation>
    <scope>NUCLEOTIDE SEQUENCE [LARGE SCALE GENOMIC DNA]</scope>
    <source>
        <strain evidence="2 3">19-DSS-EL-015</strain>
    </source>
</reference>
<sequence>MPTRHLKIPRVNQDIYRQYGARQAGMTEWTRDSNGAYNIFFGECFCRAVVMQILDKDGDKFVPGELILCDKDRSYDRRGCLMQHVELEHAHELYLIGQSGKVTGAGNIRREIREEAEASYGVQVQLAQEAAAAAAAEEAAARAAAELAAVKRINRARHLLLDIDWEMSKDETPGQPSRVLTPAKLERVRAYISGIDKQLTELRKLYESNLLSTTEAVSFQRCLAELSKINMLITDVGTAIYTEAQTMDSVRYIVDCAHEIYNVQKQMGLEDVMEVDD</sequence>
<accession>A0ABR4P4Z8</accession>
<keyword evidence="1" id="KW-0175">Coiled coil</keyword>
<comment type="caution">
    <text evidence="2">The sequence shown here is derived from an EMBL/GenBank/DDBJ whole genome shotgun (WGS) entry which is preliminary data.</text>
</comment>
<evidence type="ECO:0000313" key="2">
    <source>
        <dbReference type="EMBL" id="KAL3418382.1"/>
    </source>
</evidence>
<feature type="coiled-coil region" evidence="1">
    <location>
        <begin position="126"/>
        <end position="153"/>
    </location>
</feature>
<proteinExistence type="predicted"/>
<keyword evidence="3" id="KW-1185">Reference proteome</keyword>
<gene>
    <name evidence="2" type="ORF">PVAG01_10098</name>
</gene>
<evidence type="ECO:0000313" key="3">
    <source>
        <dbReference type="Proteomes" id="UP001629113"/>
    </source>
</evidence>
<dbReference type="Proteomes" id="UP001629113">
    <property type="component" value="Unassembled WGS sequence"/>
</dbReference>